<proteinExistence type="predicted"/>
<dbReference type="InterPro" id="IPR029226">
    <property type="entry name" value="Ecp2-like"/>
</dbReference>
<sequence length="61" mass="6538">MFDVQGKGKNGNIDFHVGAQDIVDIITDSVNKFGGFGKVGSKGEMTCEGTVKGQKGVWELY</sequence>
<gene>
    <name evidence="2" type="ORF">BDV29DRAFT_170801</name>
</gene>
<name>A0A5N5X5T4_9EURO</name>
<evidence type="ECO:0000313" key="2">
    <source>
        <dbReference type="EMBL" id="KAB8076113.1"/>
    </source>
</evidence>
<organism evidence="2 3">
    <name type="scientific">Aspergillus leporis</name>
    <dbReference type="NCBI Taxonomy" id="41062"/>
    <lineage>
        <taxon>Eukaryota</taxon>
        <taxon>Fungi</taxon>
        <taxon>Dikarya</taxon>
        <taxon>Ascomycota</taxon>
        <taxon>Pezizomycotina</taxon>
        <taxon>Eurotiomycetes</taxon>
        <taxon>Eurotiomycetidae</taxon>
        <taxon>Eurotiales</taxon>
        <taxon>Aspergillaceae</taxon>
        <taxon>Aspergillus</taxon>
        <taxon>Aspergillus subgen. Circumdati</taxon>
    </lineage>
</organism>
<dbReference type="EMBL" id="ML732185">
    <property type="protein sequence ID" value="KAB8076113.1"/>
    <property type="molecule type" value="Genomic_DNA"/>
</dbReference>
<evidence type="ECO:0000313" key="3">
    <source>
        <dbReference type="Proteomes" id="UP000326565"/>
    </source>
</evidence>
<dbReference type="Pfam" id="PF14856">
    <property type="entry name" value="Hce2"/>
    <property type="match status" value="1"/>
</dbReference>
<protein>
    <recommendedName>
        <fullName evidence="1">Ecp2 effector protein-like domain-containing protein</fullName>
    </recommendedName>
</protein>
<dbReference type="Proteomes" id="UP000326565">
    <property type="component" value="Unassembled WGS sequence"/>
</dbReference>
<feature type="domain" description="Ecp2 effector protein-like" evidence="1">
    <location>
        <begin position="3"/>
        <end position="47"/>
    </location>
</feature>
<accession>A0A5N5X5T4</accession>
<reference evidence="2 3" key="1">
    <citation type="submission" date="2019-04" db="EMBL/GenBank/DDBJ databases">
        <title>Friends and foes A comparative genomics study of 23 Aspergillus species from section Flavi.</title>
        <authorList>
            <consortium name="DOE Joint Genome Institute"/>
            <person name="Kjaerbolling I."/>
            <person name="Vesth T."/>
            <person name="Frisvad J.C."/>
            <person name="Nybo J.L."/>
            <person name="Theobald S."/>
            <person name="Kildgaard S."/>
            <person name="Isbrandt T."/>
            <person name="Kuo A."/>
            <person name="Sato A."/>
            <person name="Lyhne E.K."/>
            <person name="Kogle M.E."/>
            <person name="Wiebenga A."/>
            <person name="Kun R.S."/>
            <person name="Lubbers R.J."/>
            <person name="Makela M.R."/>
            <person name="Barry K."/>
            <person name="Chovatia M."/>
            <person name="Clum A."/>
            <person name="Daum C."/>
            <person name="Haridas S."/>
            <person name="He G."/>
            <person name="LaButti K."/>
            <person name="Lipzen A."/>
            <person name="Mondo S."/>
            <person name="Riley R."/>
            <person name="Salamov A."/>
            <person name="Simmons B.A."/>
            <person name="Magnuson J.K."/>
            <person name="Henrissat B."/>
            <person name="Mortensen U.H."/>
            <person name="Larsen T.O."/>
            <person name="Devries R.P."/>
            <person name="Grigoriev I.V."/>
            <person name="Machida M."/>
            <person name="Baker S.E."/>
            <person name="Andersen M.R."/>
        </authorList>
    </citation>
    <scope>NUCLEOTIDE SEQUENCE [LARGE SCALE GENOMIC DNA]</scope>
    <source>
        <strain evidence="2 3">CBS 151.66</strain>
    </source>
</reference>
<dbReference type="AlphaFoldDB" id="A0A5N5X5T4"/>
<evidence type="ECO:0000259" key="1">
    <source>
        <dbReference type="Pfam" id="PF14856"/>
    </source>
</evidence>
<keyword evidence="3" id="KW-1185">Reference proteome</keyword>